<evidence type="ECO:0000313" key="3">
    <source>
        <dbReference type="Proteomes" id="UP000800093"/>
    </source>
</evidence>
<proteinExistence type="predicted"/>
<organism evidence="2 3">
    <name type="scientific">Lojkania enalia</name>
    <dbReference type="NCBI Taxonomy" id="147567"/>
    <lineage>
        <taxon>Eukaryota</taxon>
        <taxon>Fungi</taxon>
        <taxon>Dikarya</taxon>
        <taxon>Ascomycota</taxon>
        <taxon>Pezizomycotina</taxon>
        <taxon>Dothideomycetes</taxon>
        <taxon>Pleosporomycetidae</taxon>
        <taxon>Pleosporales</taxon>
        <taxon>Pleosporales incertae sedis</taxon>
        <taxon>Lojkania</taxon>
    </lineage>
</organism>
<reference evidence="3" key="1">
    <citation type="journal article" date="2020" name="Stud. Mycol.">
        <title>101 Dothideomycetes genomes: A test case for predicting lifestyles and emergence of pathogens.</title>
        <authorList>
            <person name="Haridas S."/>
            <person name="Albert R."/>
            <person name="Binder M."/>
            <person name="Bloem J."/>
            <person name="LaButti K."/>
            <person name="Salamov A."/>
            <person name="Andreopoulos B."/>
            <person name="Baker S."/>
            <person name="Barry K."/>
            <person name="Bills G."/>
            <person name="Bluhm B."/>
            <person name="Cannon C."/>
            <person name="Castanera R."/>
            <person name="Culley D."/>
            <person name="Daum C."/>
            <person name="Ezra D."/>
            <person name="Gonzalez J."/>
            <person name="Henrissat B."/>
            <person name="Kuo A."/>
            <person name="Liang C."/>
            <person name="Lipzen A."/>
            <person name="Lutzoni F."/>
            <person name="Magnuson J."/>
            <person name="Mondo S."/>
            <person name="Nolan M."/>
            <person name="Ohm R."/>
            <person name="Pangilinan J."/>
            <person name="Park H.-J."/>
            <person name="Ramirez L."/>
            <person name="Alfaro M."/>
            <person name="Sun H."/>
            <person name="Tritt A."/>
            <person name="Yoshinaga Y."/>
            <person name="Zwiers L.-H."/>
            <person name="Turgeon B."/>
            <person name="Goodwin S."/>
            <person name="Spatafora J."/>
            <person name="Crous P."/>
            <person name="Grigoriev I."/>
        </authorList>
    </citation>
    <scope>NUCLEOTIDE SEQUENCE [LARGE SCALE GENOMIC DNA]</scope>
    <source>
        <strain evidence="3">CBS 304.66</strain>
    </source>
</reference>
<evidence type="ECO:0000313" key="2">
    <source>
        <dbReference type="EMBL" id="KAF2262969.1"/>
    </source>
</evidence>
<dbReference type="Proteomes" id="UP000800093">
    <property type="component" value="Unassembled WGS sequence"/>
</dbReference>
<evidence type="ECO:0000256" key="1">
    <source>
        <dbReference type="SAM" id="MobiDB-lite"/>
    </source>
</evidence>
<feature type="region of interest" description="Disordered" evidence="1">
    <location>
        <begin position="1"/>
        <end position="20"/>
    </location>
</feature>
<comment type="caution">
    <text evidence="2">The sequence shown here is derived from an EMBL/GenBank/DDBJ whole genome shotgun (WGS) entry which is preliminary data.</text>
</comment>
<dbReference type="EMBL" id="ML986633">
    <property type="protein sequence ID" value="KAF2262969.1"/>
    <property type="molecule type" value="Genomic_DNA"/>
</dbReference>
<dbReference type="AlphaFoldDB" id="A0A9P4KBF0"/>
<gene>
    <name evidence="2" type="ORF">CC78DRAFT_293358</name>
</gene>
<sequence>MGPGLKRGGSPYASPKGMYTPPWLVPHRPRILALRRPSNIITYNGRNQTPLSVSAIIGARRLYSRDGLLPHYSVIVLAISLHTCGVVLRNALSFP</sequence>
<keyword evidence="3" id="KW-1185">Reference proteome</keyword>
<name>A0A9P4KBF0_9PLEO</name>
<accession>A0A9P4KBF0</accession>
<protein>
    <submittedName>
        <fullName evidence="2">Uncharacterized protein</fullName>
    </submittedName>
</protein>